<dbReference type="SFLD" id="SFLDS00005">
    <property type="entry name" value="Isoprenoid_Synthase_Type_I"/>
    <property type="match status" value="1"/>
</dbReference>
<gene>
    <name evidence="7" type="ORF">DEJ48_00600</name>
</gene>
<dbReference type="InterPro" id="IPR033749">
    <property type="entry name" value="Polyprenyl_synt_CS"/>
</dbReference>
<evidence type="ECO:0000256" key="3">
    <source>
        <dbReference type="ARBA" id="ARBA00022679"/>
    </source>
</evidence>
<dbReference type="EMBL" id="CP029192">
    <property type="protein sequence ID" value="QES32118.1"/>
    <property type="molecule type" value="Genomic_DNA"/>
</dbReference>
<evidence type="ECO:0000256" key="6">
    <source>
        <dbReference type="RuleBase" id="RU004466"/>
    </source>
</evidence>
<comment type="similarity">
    <text evidence="2 6">Belongs to the FPP/GGPP synthase family.</text>
</comment>
<dbReference type="Pfam" id="PF00348">
    <property type="entry name" value="polyprenyl_synt"/>
    <property type="match status" value="1"/>
</dbReference>
<evidence type="ECO:0000256" key="1">
    <source>
        <dbReference type="ARBA" id="ARBA00001946"/>
    </source>
</evidence>
<evidence type="ECO:0000256" key="4">
    <source>
        <dbReference type="ARBA" id="ARBA00022723"/>
    </source>
</evidence>
<proteinExistence type="inferred from homology"/>
<dbReference type="Proteomes" id="UP000322927">
    <property type="component" value="Chromosome"/>
</dbReference>
<dbReference type="PROSITE" id="PS00723">
    <property type="entry name" value="POLYPRENYL_SYNTHASE_1"/>
    <property type="match status" value="1"/>
</dbReference>
<dbReference type="Gene3D" id="1.10.600.10">
    <property type="entry name" value="Farnesyl Diphosphate Synthase"/>
    <property type="match status" value="1"/>
</dbReference>
<name>A0A5P2BQY2_STRVZ</name>
<dbReference type="GO" id="GO:0046872">
    <property type="term" value="F:metal ion binding"/>
    <property type="evidence" value="ECO:0007669"/>
    <property type="project" value="UniProtKB-KW"/>
</dbReference>
<dbReference type="SFLD" id="SFLDG01017">
    <property type="entry name" value="Polyprenyl_Transferase_Like"/>
    <property type="match status" value="1"/>
</dbReference>
<keyword evidence="3 6" id="KW-0808">Transferase</keyword>
<evidence type="ECO:0000256" key="2">
    <source>
        <dbReference type="ARBA" id="ARBA00006706"/>
    </source>
</evidence>
<dbReference type="PANTHER" id="PTHR12001">
    <property type="entry name" value="GERANYLGERANYL PYROPHOSPHATE SYNTHASE"/>
    <property type="match status" value="1"/>
</dbReference>
<evidence type="ECO:0000313" key="7">
    <source>
        <dbReference type="EMBL" id="QES32118.1"/>
    </source>
</evidence>
<dbReference type="CDD" id="cd00685">
    <property type="entry name" value="Trans_IPPS_HT"/>
    <property type="match status" value="1"/>
</dbReference>
<dbReference type="PROSITE" id="PS00444">
    <property type="entry name" value="POLYPRENYL_SYNTHASE_2"/>
    <property type="match status" value="1"/>
</dbReference>
<dbReference type="GO" id="GO:0004659">
    <property type="term" value="F:prenyltransferase activity"/>
    <property type="evidence" value="ECO:0007669"/>
    <property type="project" value="InterPro"/>
</dbReference>
<comment type="cofactor">
    <cofactor evidence="1">
        <name>Mg(2+)</name>
        <dbReference type="ChEBI" id="CHEBI:18420"/>
    </cofactor>
</comment>
<protein>
    <submittedName>
        <fullName evidence="7">Geranylgeranyl pyrophosphate synthase</fullName>
    </submittedName>
</protein>
<keyword evidence="5" id="KW-0460">Magnesium</keyword>
<evidence type="ECO:0000256" key="5">
    <source>
        <dbReference type="ARBA" id="ARBA00022842"/>
    </source>
</evidence>
<organism evidence="7 8">
    <name type="scientific">Streptomyces venezuelae</name>
    <dbReference type="NCBI Taxonomy" id="54571"/>
    <lineage>
        <taxon>Bacteria</taxon>
        <taxon>Bacillati</taxon>
        <taxon>Actinomycetota</taxon>
        <taxon>Actinomycetes</taxon>
        <taxon>Kitasatosporales</taxon>
        <taxon>Streptomycetaceae</taxon>
        <taxon>Streptomyces</taxon>
    </lineage>
</organism>
<keyword evidence="4" id="KW-0479">Metal-binding</keyword>
<dbReference type="AlphaFoldDB" id="A0A5P2BQY2"/>
<dbReference type="RefSeq" id="WP_150213424.1">
    <property type="nucleotide sequence ID" value="NZ_CP029192.1"/>
</dbReference>
<dbReference type="PANTHER" id="PTHR12001:SF85">
    <property type="entry name" value="SHORT CHAIN ISOPRENYL DIPHOSPHATE SYNTHASE"/>
    <property type="match status" value="1"/>
</dbReference>
<dbReference type="InterPro" id="IPR000092">
    <property type="entry name" value="Polyprenyl_synt"/>
</dbReference>
<sequence>MTSTRPRPGAAPRTDGLDGVGAAGAFDGALREFFAARRAEAAAISPAYTATVAELESYVLRGGKRIRPTFARLGWLGAGGNGEGPSAWAVLRTCAALELLHASALIHDDVIDAAPTRRGAAAAHVMFADHHRARCWSGEADLFGTGAAILIGDLAQAWADDMIRTSGLPATAQERIAPIWSALRTEVLCGQLLDLTAEASAAEDIDTPLLVNHYKTASYTVERPLHIGAAIAGADSELIAAYRAFGLDIGIAFQLRDDLLGVFGTPQETGKPSGGDLIQGKRTVLFALALRYADDRDPDAAKFLRTKIGTDVTADELDTMRAIITDVGAVAHVERDITARTERALAALETSRTGAEAKDQLRALAISATQRTS</sequence>
<dbReference type="SUPFAM" id="SSF48576">
    <property type="entry name" value="Terpenoid synthases"/>
    <property type="match status" value="1"/>
</dbReference>
<reference evidence="7 8" key="1">
    <citation type="submission" date="2018-05" db="EMBL/GenBank/DDBJ databases">
        <title>Streptomyces venezuelae.</title>
        <authorList>
            <person name="Kim W."/>
            <person name="Lee N."/>
            <person name="Cho B.-K."/>
        </authorList>
    </citation>
    <scope>NUCLEOTIDE SEQUENCE [LARGE SCALE GENOMIC DNA]</scope>
    <source>
        <strain evidence="7 8">ATCC 14584</strain>
    </source>
</reference>
<dbReference type="GO" id="GO:0008299">
    <property type="term" value="P:isoprenoid biosynthetic process"/>
    <property type="evidence" value="ECO:0007669"/>
    <property type="project" value="InterPro"/>
</dbReference>
<accession>A0A5P2BQY2</accession>
<dbReference type="OrthoDB" id="4497239at2"/>
<evidence type="ECO:0000313" key="8">
    <source>
        <dbReference type="Proteomes" id="UP000322927"/>
    </source>
</evidence>
<dbReference type="InterPro" id="IPR008949">
    <property type="entry name" value="Isoprenoid_synthase_dom_sf"/>
</dbReference>